<accession>K9VVG5</accession>
<dbReference type="eggNOG" id="COG2039">
    <property type="taxonomic scope" value="Bacteria"/>
</dbReference>
<keyword evidence="6" id="KW-1185">Reference proteome</keyword>
<dbReference type="InterPro" id="IPR036440">
    <property type="entry name" value="Peptidase_C15-like_sf"/>
</dbReference>
<dbReference type="AlphaFoldDB" id="K9VVG5"/>
<reference evidence="5 6" key="1">
    <citation type="submission" date="2012-06" db="EMBL/GenBank/DDBJ databases">
        <title>Finished chromosome of genome of Crinalium epipsammum PCC 9333.</title>
        <authorList>
            <consortium name="US DOE Joint Genome Institute"/>
            <person name="Gugger M."/>
            <person name="Coursin T."/>
            <person name="Rippka R."/>
            <person name="Tandeau De Marsac N."/>
            <person name="Huntemann M."/>
            <person name="Wei C.-L."/>
            <person name="Han J."/>
            <person name="Detter J.C."/>
            <person name="Han C."/>
            <person name="Tapia R."/>
            <person name="Davenport K."/>
            <person name="Daligault H."/>
            <person name="Erkkila T."/>
            <person name="Gu W."/>
            <person name="Munk A.C.C."/>
            <person name="Teshima H."/>
            <person name="Xu Y."/>
            <person name="Chain P."/>
            <person name="Chen A."/>
            <person name="Krypides N."/>
            <person name="Mavromatis K."/>
            <person name="Markowitz V."/>
            <person name="Szeto E."/>
            <person name="Ivanova N."/>
            <person name="Mikhailova N."/>
            <person name="Ovchinnikova G."/>
            <person name="Pagani I."/>
            <person name="Pati A."/>
            <person name="Goodwin L."/>
            <person name="Peters L."/>
            <person name="Pitluck S."/>
            <person name="Woyke T."/>
            <person name="Kerfeld C."/>
        </authorList>
    </citation>
    <scope>NUCLEOTIDE SEQUENCE [LARGE SCALE GENOMIC DNA]</scope>
    <source>
        <strain evidence="5 6">PCC 9333</strain>
    </source>
</reference>
<dbReference type="PANTHER" id="PTHR23402:SF1">
    <property type="entry name" value="PYROGLUTAMYL-PEPTIDASE I"/>
    <property type="match status" value="1"/>
</dbReference>
<dbReference type="PATRIC" id="fig|1173022.3.peg.1147"/>
<comment type="similarity">
    <text evidence="1">Belongs to the peptidase C15 family.</text>
</comment>
<dbReference type="Gene3D" id="3.40.630.20">
    <property type="entry name" value="Peptidase C15, pyroglutamyl peptidase I-like"/>
    <property type="match status" value="2"/>
</dbReference>
<keyword evidence="2" id="KW-0645">Protease</keyword>
<dbReference type="InterPro" id="IPR016125">
    <property type="entry name" value="Peptidase_C15-like"/>
</dbReference>
<gene>
    <name evidence="5" type="ORF">Cri9333_1058</name>
</gene>
<evidence type="ECO:0000256" key="2">
    <source>
        <dbReference type="ARBA" id="ARBA00022670"/>
    </source>
</evidence>
<dbReference type="HOGENOM" id="CLU_126535_0_0_3"/>
<evidence type="ECO:0000256" key="4">
    <source>
        <dbReference type="ARBA" id="ARBA00022807"/>
    </source>
</evidence>
<keyword evidence="3" id="KW-0378">Hydrolase</keyword>
<dbReference type="SUPFAM" id="SSF53182">
    <property type="entry name" value="Pyrrolidone carboxyl peptidase (pyroglutamate aminopeptidase)"/>
    <property type="match status" value="1"/>
</dbReference>
<dbReference type="OrthoDB" id="9779738at2"/>
<sequence length="200" mass="22591">MNTKILLTSFEIWLPHHTSNSSDDLLEELTKIDDLPYSLYFLRQLPVNIEEASSRVIAKVNKLQPDVIICCGMAEKNQKLTIESQATLQANTLKTTVDLENLLSDLTDTVISNDAGKFVCEGLYYSVLKELQTQQTASKSLNKDKRSCVFVHVPILTPDNLPVIVDDFRLILQKLALFTINNYQLTMTNRQSPVPNHQSP</sequence>
<dbReference type="PANTHER" id="PTHR23402">
    <property type="entry name" value="PROTEASE FAMILY C15 PYROGLUTAMYL-PEPTIDASE I-RELATED"/>
    <property type="match status" value="1"/>
</dbReference>
<evidence type="ECO:0008006" key="7">
    <source>
        <dbReference type="Google" id="ProtNLM"/>
    </source>
</evidence>
<evidence type="ECO:0000256" key="1">
    <source>
        <dbReference type="ARBA" id="ARBA00006641"/>
    </source>
</evidence>
<dbReference type="EMBL" id="CP003620">
    <property type="protein sequence ID" value="AFZ11971.1"/>
    <property type="molecule type" value="Genomic_DNA"/>
</dbReference>
<dbReference type="Proteomes" id="UP000010472">
    <property type="component" value="Chromosome"/>
</dbReference>
<organism evidence="5 6">
    <name type="scientific">Crinalium epipsammum PCC 9333</name>
    <dbReference type="NCBI Taxonomy" id="1173022"/>
    <lineage>
        <taxon>Bacteria</taxon>
        <taxon>Bacillati</taxon>
        <taxon>Cyanobacteriota</taxon>
        <taxon>Cyanophyceae</taxon>
        <taxon>Gomontiellales</taxon>
        <taxon>Gomontiellaceae</taxon>
        <taxon>Crinalium</taxon>
    </lineage>
</organism>
<proteinExistence type="inferred from homology"/>
<dbReference type="GO" id="GO:0008234">
    <property type="term" value="F:cysteine-type peptidase activity"/>
    <property type="evidence" value="ECO:0007669"/>
    <property type="project" value="UniProtKB-KW"/>
</dbReference>
<dbReference type="STRING" id="1173022.Cri9333_1058"/>
<evidence type="ECO:0000313" key="5">
    <source>
        <dbReference type="EMBL" id="AFZ11971.1"/>
    </source>
</evidence>
<name>K9VVG5_9CYAN</name>
<keyword evidence="4" id="KW-0788">Thiol protease</keyword>
<evidence type="ECO:0000313" key="6">
    <source>
        <dbReference type="Proteomes" id="UP000010472"/>
    </source>
</evidence>
<dbReference type="GO" id="GO:0006508">
    <property type="term" value="P:proteolysis"/>
    <property type="evidence" value="ECO:0007669"/>
    <property type="project" value="UniProtKB-KW"/>
</dbReference>
<protein>
    <recommendedName>
        <fullName evidence="7">Peptidase C15 pyroglutamyl peptidase I</fullName>
    </recommendedName>
</protein>
<dbReference type="RefSeq" id="WP_015202093.1">
    <property type="nucleotide sequence ID" value="NC_019753.1"/>
</dbReference>
<dbReference type="KEGG" id="cep:Cri9333_1058"/>
<evidence type="ECO:0000256" key="3">
    <source>
        <dbReference type="ARBA" id="ARBA00022801"/>
    </source>
</evidence>